<evidence type="ECO:0000256" key="1">
    <source>
        <dbReference type="SAM" id="MobiDB-lite"/>
    </source>
</evidence>
<reference evidence="2 3" key="1">
    <citation type="journal article" date="2009" name="Appl. Environ. Microbiol.">
        <title>Three genomes from the phylum Acidobacteria provide insight into the lifestyles of these microorganisms in soils.</title>
        <authorList>
            <person name="Ward N.L."/>
            <person name="Challacombe J.F."/>
            <person name="Janssen P.H."/>
            <person name="Henrissat B."/>
            <person name="Coutinho P.M."/>
            <person name="Wu M."/>
            <person name="Xie G."/>
            <person name="Haft D.H."/>
            <person name="Sait M."/>
            <person name="Badger J."/>
            <person name="Barabote R.D."/>
            <person name="Bradley B."/>
            <person name="Brettin T.S."/>
            <person name="Brinkac L.M."/>
            <person name="Bruce D."/>
            <person name="Creasy T."/>
            <person name="Daugherty S.C."/>
            <person name="Davidsen T.M."/>
            <person name="DeBoy R.T."/>
            <person name="Detter J.C."/>
            <person name="Dodson R.J."/>
            <person name="Durkin A.S."/>
            <person name="Ganapathy A."/>
            <person name="Gwinn-Giglio M."/>
            <person name="Han C.S."/>
            <person name="Khouri H."/>
            <person name="Kiss H."/>
            <person name="Kothari S.P."/>
            <person name="Madupu R."/>
            <person name="Nelson K.E."/>
            <person name="Nelson W.C."/>
            <person name="Paulsen I."/>
            <person name="Penn K."/>
            <person name="Ren Q."/>
            <person name="Rosovitz M.J."/>
            <person name="Selengut J.D."/>
            <person name="Shrivastava S."/>
            <person name="Sullivan S.A."/>
            <person name="Tapia R."/>
            <person name="Thompson L.S."/>
            <person name="Watkins K.L."/>
            <person name="Yang Q."/>
            <person name="Yu C."/>
            <person name="Zafar N."/>
            <person name="Zhou L."/>
            <person name="Kuske C.R."/>
        </authorList>
    </citation>
    <scope>NUCLEOTIDE SEQUENCE [LARGE SCALE GENOMIC DNA]</scope>
    <source>
        <strain evidence="2 3">Ellin345</strain>
    </source>
</reference>
<dbReference type="KEGG" id="aba:Acid345_0687"/>
<dbReference type="AlphaFoldDB" id="Q1ITV8"/>
<feature type="compositionally biased region" description="Low complexity" evidence="1">
    <location>
        <begin position="352"/>
        <end position="364"/>
    </location>
</feature>
<dbReference type="STRING" id="204669.Acid345_0687"/>
<name>Q1ITV8_KORVE</name>
<dbReference type="HOGENOM" id="CLU_542662_0_0_0"/>
<dbReference type="RefSeq" id="WP_011521494.1">
    <property type="nucleotide sequence ID" value="NC_008009.1"/>
</dbReference>
<feature type="region of interest" description="Disordered" evidence="1">
    <location>
        <begin position="344"/>
        <end position="364"/>
    </location>
</feature>
<accession>Q1ITV8</accession>
<dbReference type="eggNOG" id="COG1933">
    <property type="taxonomic scope" value="Bacteria"/>
</dbReference>
<dbReference type="EMBL" id="CP000360">
    <property type="protein sequence ID" value="ABF39692.1"/>
    <property type="molecule type" value="Genomic_DNA"/>
</dbReference>
<evidence type="ECO:0000313" key="3">
    <source>
        <dbReference type="Proteomes" id="UP000002432"/>
    </source>
</evidence>
<dbReference type="OrthoDB" id="9788304at2"/>
<dbReference type="EnsemblBacteria" id="ABF39692">
    <property type="protein sequence ID" value="ABF39692"/>
    <property type="gene ID" value="Acid345_0687"/>
</dbReference>
<evidence type="ECO:0000313" key="2">
    <source>
        <dbReference type="EMBL" id="ABF39692.1"/>
    </source>
</evidence>
<organism evidence="2 3">
    <name type="scientific">Koribacter versatilis (strain Ellin345)</name>
    <dbReference type="NCBI Taxonomy" id="204669"/>
    <lineage>
        <taxon>Bacteria</taxon>
        <taxon>Pseudomonadati</taxon>
        <taxon>Acidobacteriota</taxon>
        <taxon>Terriglobia</taxon>
        <taxon>Terriglobales</taxon>
        <taxon>Candidatus Korobacteraceae</taxon>
        <taxon>Candidatus Korobacter</taxon>
    </lineage>
</organism>
<dbReference type="eggNOG" id="COG0145">
    <property type="taxonomic scope" value="Bacteria"/>
</dbReference>
<protein>
    <submittedName>
        <fullName evidence="2">Uncharacterized protein</fullName>
    </submittedName>
</protein>
<sequence length="502" mass="54752">MADFHGSFEYAGPDRAVRQQGNCRIQIDPELFTCSPDLGTPIVFDLGDIDAIHTERFTIRIALYTGSTLTLNQLGRDMQPLISDLMPKFRDRMAKCLLVGDLEEVDRFEGSFQLESVVQKCPSCGAATTSSKFCPSCGKPTHPEETAPMQCPGCGASVQGKNFCPECGGALRANTAVAPHGGPAQIRLYKSNVGVLATESQSFQWRLADLDAVKADPKTYQAVLEIGCTALRINELGKRTEDFARKVRETTSELLANGSKALHTAFPFLNPDQLQSVAQLLREGSSAPVTKLDAIHPQMSAALEKNAVDATLKPYYDDLVKRTAPGLLYAGFKIIRPEDEDLAAPKEEAAPEDQAPGDADGAPAADAAGPATLYWFFFPLSTKPGSADLANAVAWEASSASGRATYFFRLFDRAEKARLQDPLAVADSIRRLNSVLGTLNFRRRPIYLSDAELNTDPRFHRYAIAARRIPELRQVRASLLGRAIHSSFDAWQTQVANLLDKA</sequence>
<proteinExistence type="predicted"/>
<keyword evidence="3" id="KW-1185">Reference proteome</keyword>
<gene>
    <name evidence="2" type="ordered locus">Acid345_0687</name>
</gene>
<dbReference type="Proteomes" id="UP000002432">
    <property type="component" value="Chromosome"/>
</dbReference>